<evidence type="ECO:0000259" key="1">
    <source>
        <dbReference type="Pfam" id="PF03732"/>
    </source>
</evidence>
<comment type="caution">
    <text evidence="2">The sequence shown here is derived from an EMBL/GenBank/DDBJ whole genome shotgun (WGS) entry which is preliminary data.</text>
</comment>
<dbReference type="InterPro" id="IPR005162">
    <property type="entry name" value="Retrotrans_gag_dom"/>
</dbReference>
<gene>
    <name evidence="2" type="ORF">RJ639_046562</name>
</gene>
<reference evidence="2" key="1">
    <citation type="submission" date="2022-12" db="EMBL/GenBank/DDBJ databases">
        <title>Draft genome assemblies for two species of Escallonia (Escalloniales).</title>
        <authorList>
            <person name="Chanderbali A."/>
            <person name="Dervinis C."/>
            <person name="Anghel I."/>
            <person name="Soltis D."/>
            <person name="Soltis P."/>
            <person name="Zapata F."/>
        </authorList>
    </citation>
    <scope>NUCLEOTIDE SEQUENCE</scope>
    <source>
        <strain evidence="2">UCBG64.0493</strain>
        <tissue evidence="2">Leaf</tissue>
    </source>
</reference>
<dbReference type="Pfam" id="PF03732">
    <property type="entry name" value="Retrotrans_gag"/>
    <property type="match status" value="1"/>
</dbReference>
<keyword evidence="3" id="KW-1185">Reference proteome</keyword>
<dbReference type="Proteomes" id="UP001188597">
    <property type="component" value="Unassembled WGS sequence"/>
</dbReference>
<evidence type="ECO:0000313" key="2">
    <source>
        <dbReference type="EMBL" id="KAK3020699.1"/>
    </source>
</evidence>
<dbReference type="EMBL" id="JAVXUP010000801">
    <property type="protein sequence ID" value="KAK3020699.1"/>
    <property type="molecule type" value="Genomic_DNA"/>
</dbReference>
<dbReference type="PANTHER" id="PTHR33223">
    <property type="entry name" value="CCHC-TYPE DOMAIN-CONTAINING PROTEIN"/>
    <property type="match status" value="1"/>
</dbReference>
<name>A0AA89AXC9_9ASTE</name>
<protein>
    <recommendedName>
        <fullName evidence="1">Retrotransposon gag domain-containing protein</fullName>
    </recommendedName>
</protein>
<evidence type="ECO:0000313" key="3">
    <source>
        <dbReference type="Proteomes" id="UP001188597"/>
    </source>
</evidence>
<sequence>MQKVGNVPKDELIMRHGKGDSGYPLSEVIEKAKLPLNFWMPQSDLYDRSGDPGEHIYKFQTNMLLLQVSDTVMCRAFPTTLRKAAHAWFKSLRPRSIHFFDQLSDIFQKHFVSSPTRRKTSTSLLNAVQERNESLSHYLGRFNTAMLEIDNLDESMKYTTFLCGLRPTSKFAFVVNKSLHGNMNTQLK</sequence>
<organism evidence="2 3">
    <name type="scientific">Escallonia herrerae</name>
    <dbReference type="NCBI Taxonomy" id="1293975"/>
    <lineage>
        <taxon>Eukaryota</taxon>
        <taxon>Viridiplantae</taxon>
        <taxon>Streptophyta</taxon>
        <taxon>Embryophyta</taxon>
        <taxon>Tracheophyta</taxon>
        <taxon>Spermatophyta</taxon>
        <taxon>Magnoliopsida</taxon>
        <taxon>eudicotyledons</taxon>
        <taxon>Gunneridae</taxon>
        <taxon>Pentapetalae</taxon>
        <taxon>asterids</taxon>
        <taxon>campanulids</taxon>
        <taxon>Escalloniales</taxon>
        <taxon>Escalloniaceae</taxon>
        <taxon>Escallonia</taxon>
    </lineage>
</organism>
<feature type="domain" description="Retrotransposon gag" evidence="1">
    <location>
        <begin position="76"/>
        <end position="167"/>
    </location>
</feature>
<dbReference type="PANTHER" id="PTHR33223:SF10">
    <property type="entry name" value="AMINOTRANSFERASE-LIKE PLANT MOBILE DOMAIN-CONTAINING PROTEIN"/>
    <property type="match status" value="1"/>
</dbReference>
<dbReference type="AlphaFoldDB" id="A0AA89AXC9"/>
<accession>A0AA89AXC9</accession>
<proteinExistence type="predicted"/>